<accession>A0A7X2N081</accession>
<proteinExistence type="predicted"/>
<dbReference type="PANTHER" id="PTHR43792:SF5">
    <property type="entry name" value="RIBOSOMAL-PROTEIN-SERINE ACETYLTRANSFERASE"/>
    <property type="match status" value="1"/>
</dbReference>
<keyword evidence="2" id="KW-0808">Transferase</keyword>
<dbReference type="InterPro" id="IPR051531">
    <property type="entry name" value="N-acetyltransferase"/>
</dbReference>
<dbReference type="Pfam" id="PF13302">
    <property type="entry name" value="Acetyltransf_3"/>
    <property type="match status" value="1"/>
</dbReference>
<dbReference type="PANTHER" id="PTHR43792">
    <property type="entry name" value="GNAT FAMILY, PUTATIVE (AFU_ORTHOLOGUE AFUA_3G00765)-RELATED-RELATED"/>
    <property type="match status" value="1"/>
</dbReference>
<dbReference type="InterPro" id="IPR016181">
    <property type="entry name" value="Acyl_CoA_acyltransferase"/>
</dbReference>
<dbReference type="PROSITE" id="PS51186">
    <property type="entry name" value="GNAT"/>
    <property type="match status" value="1"/>
</dbReference>
<dbReference type="EMBL" id="VULX01000027">
    <property type="protein sequence ID" value="MSR92303.1"/>
    <property type="molecule type" value="Genomic_DNA"/>
</dbReference>
<dbReference type="Proteomes" id="UP000460287">
    <property type="component" value="Unassembled WGS sequence"/>
</dbReference>
<dbReference type="Gene3D" id="3.40.630.30">
    <property type="match status" value="1"/>
</dbReference>
<name>A0A7X2N081_9CLOT</name>
<dbReference type="SUPFAM" id="SSF55729">
    <property type="entry name" value="Acyl-CoA N-acyltransferases (Nat)"/>
    <property type="match status" value="1"/>
</dbReference>
<dbReference type="AlphaFoldDB" id="A0A7X2N081"/>
<evidence type="ECO:0000313" key="2">
    <source>
        <dbReference type="EMBL" id="MSR92303.1"/>
    </source>
</evidence>
<dbReference type="RefSeq" id="WP_328598707.1">
    <property type="nucleotide sequence ID" value="NZ_VULX01000027.1"/>
</dbReference>
<protein>
    <submittedName>
        <fullName evidence="2">GNAT family N-acetyltransferase</fullName>
    </submittedName>
</protein>
<dbReference type="InterPro" id="IPR000182">
    <property type="entry name" value="GNAT_dom"/>
</dbReference>
<comment type="caution">
    <text evidence="2">The sequence shown here is derived from an EMBL/GenBank/DDBJ whole genome shotgun (WGS) entry which is preliminary data.</text>
</comment>
<reference evidence="2 3" key="1">
    <citation type="submission" date="2019-08" db="EMBL/GenBank/DDBJ databases">
        <title>In-depth cultivation of the pig gut microbiome towards novel bacterial diversity and tailored functional studies.</title>
        <authorList>
            <person name="Wylensek D."/>
            <person name="Hitch T.C.A."/>
            <person name="Clavel T."/>
        </authorList>
    </citation>
    <scope>NUCLEOTIDE SEQUENCE [LARGE SCALE GENOMIC DNA]</scope>
    <source>
        <strain evidence="2 3">WCA-383-APC-5B</strain>
    </source>
</reference>
<evidence type="ECO:0000259" key="1">
    <source>
        <dbReference type="PROSITE" id="PS51186"/>
    </source>
</evidence>
<sequence>MLFQIRYKGDGHDRKQAEIFIDKNTGDDIEEYAVVLNSENKLIGHIVFHEWYAPFKTWEIGWVFNNSYHNKGYATEAAKAVLKYAFEDLKLKIGRIYMTIFLKKKL</sequence>
<gene>
    <name evidence="2" type="ORF">FYJ33_13105</name>
</gene>
<evidence type="ECO:0000313" key="3">
    <source>
        <dbReference type="Proteomes" id="UP000460287"/>
    </source>
</evidence>
<dbReference type="GO" id="GO:0016747">
    <property type="term" value="F:acyltransferase activity, transferring groups other than amino-acyl groups"/>
    <property type="evidence" value="ECO:0007669"/>
    <property type="project" value="InterPro"/>
</dbReference>
<feature type="domain" description="N-acetyltransferase" evidence="1">
    <location>
        <begin position="1"/>
        <end position="106"/>
    </location>
</feature>
<keyword evidence="3" id="KW-1185">Reference proteome</keyword>
<organism evidence="2 3">
    <name type="scientific">Inconstantimicrobium porci</name>
    <dbReference type="NCBI Taxonomy" id="2652291"/>
    <lineage>
        <taxon>Bacteria</taxon>
        <taxon>Bacillati</taxon>
        <taxon>Bacillota</taxon>
        <taxon>Clostridia</taxon>
        <taxon>Eubacteriales</taxon>
        <taxon>Clostridiaceae</taxon>
        <taxon>Inconstantimicrobium</taxon>
    </lineage>
</organism>
<dbReference type="CDD" id="cd04301">
    <property type="entry name" value="NAT_SF"/>
    <property type="match status" value="1"/>
</dbReference>